<keyword evidence="14" id="KW-1185">Reference proteome</keyword>
<evidence type="ECO:0000256" key="1">
    <source>
        <dbReference type="ARBA" id="ARBA00004651"/>
    </source>
</evidence>
<dbReference type="InterPro" id="IPR003593">
    <property type="entry name" value="AAA+_ATPase"/>
</dbReference>
<dbReference type="SMART" id="SM00382">
    <property type="entry name" value="AAA"/>
    <property type="match status" value="2"/>
</dbReference>
<evidence type="ECO:0000256" key="9">
    <source>
        <dbReference type="SAM" id="Phobius"/>
    </source>
</evidence>
<dbReference type="InterPro" id="IPR017871">
    <property type="entry name" value="ABC_transporter-like_CS"/>
</dbReference>
<dbReference type="SUPFAM" id="SSF52540">
    <property type="entry name" value="P-loop containing nucleoside triphosphate hydrolases"/>
    <property type="match status" value="2"/>
</dbReference>
<feature type="transmembrane region" description="Helical" evidence="9">
    <location>
        <begin position="179"/>
        <end position="198"/>
    </location>
</feature>
<evidence type="ECO:0000313" key="14">
    <source>
        <dbReference type="Proteomes" id="UP000722485"/>
    </source>
</evidence>
<gene>
    <name evidence="13" type="ORF">G7Z17_g3181</name>
</gene>
<feature type="domain" description="ABC transporter" evidence="11">
    <location>
        <begin position="993"/>
        <end position="1224"/>
    </location>
</feature>
<reference evidence="13" key="1">
    <citation type="submission" date="2020-03" db="EMBL/GenBank/DDBJ databases">
        <title>Draft Genome Sequence of Cylindrodendrum hubeiense.</title>
        <authorList>
            <person name="Buettner E."/>
            <person name="Kellner H."/>
        </authorList>
    </citation>
    <scope>NUCLEOTIDE SEQUENCE</scope>
    <source>
        <strain evidence="13">IHI 201604</strain>
    </source>
</reference>
<comment type="subcellular location">
    <subcellularLocation>
        <location evidence="1">Cell membrane</location>
        <topology evidence="1">Multi-pass membrane protein</topology>
    </subcellularLocation>
</comment>
<keyword evidence="4 9" id="KW-0812">Transmembrane</keyword>
<dbReference type="InterPro" id="IPR027417">
    <property type="entry name" value="P-loop_NTPase"/>
</dbReference>
<organism evidence="13 14">
    <name type="scientific">Cylindrodendrum hubeiense</name>
    <dbReference type="NCBI Taxonomy" id="595255"/>
    <lineage>
        <taxon>Eukaryota</taxon>
        <taxon>Fungi</taxon>
        <taxon>Dikarya</taxon>
        <taxon>Ascomycota</taxon>
        <taxon>Pezizomycotina</taxon>
        <taxon>Sordariomycetes</taxon>
        <taxon>Hypocreomycetidae</taxon>
        <taxon>Hypocreales</taxon>
        <taxon>Nectriaceae</taxon>
        <taxon>Cylindrodendrum</taxon>
    </lineage>
</organism>
<feature type="transmembrane region" description="Helical" evidence="9">
    <location>
        <begin position="719"/>
        <end position="741"/>
    </location>
</feature>
<dbReference type="FunFam" id="1.20.1560.10:FF:000055">
    <property type="entry name" value="ABC multidrug transporter (Eurofung)"/>
    <property type="match status" value="1"/>
</dbReference>
<accession>A0A9P5HBD5</accession>
<dbReference type="InterPro" id="IPR011527">
    <property type="entry name" value="ABC1_TM_dom"/>
</dbReference>
<evidence type="ECO:0000313" key="13">
    <source>
        <dbReference type="EMBL" id="KAF7554083.1"/>
    </source>
</evidence>
<dbReference type="PROSITE" id="PS00211">
    <property type="entry name" value="ABC_TRANSPORTER_1"/>
    <property type="match status" value="1"/>
</dbReference>
<feature type="domain" description="ABC transmembrane type-1" evidence="12">
    <location>
        <begin position="93"/>
        <end position="328"/>
    </location>
</feature>
<dbReference type="InterPro" id="IPR036640">
    <property type="entry name" value="ABC1_TM_sf"/>
</dbReference>
<evidence type="ECO:0000259" key="11">
    <source>
        <dbReference type="PROSITE" id="PS50893"/>
    </source>
</evidence>
<dbReference type="CDD" id="cd18580">
    <property type="entry name" value="ABC_6TM_ABCC_D2"/>
    <property type="match status" value="1"/>
</dbReference>
<dbReference type="PROSITE" id="PS50929">
    <property type="entry name" value="ABC_TM1F"/>
    <property type="match status" value="2"/>
</dbReference>
<dbReference type="InterPro" id="IPR003439">
    <property type="entry name" value="ABC_transporter-like_ATP-bd"/>
</dbReference>
<feature type="signal peptide" evidence="10">
    <location>
        <begin position="1"/>
        <end position="19"/>
    </location>
</feature>
<keyword evidence="8 9" id="KW-0472">Membrane</keyword>
<evidence type="ECO:0000259" key="12">
    <source>
        <dbReference type="PROSITE" id="PS50929"/>
    </source>
</evidence>
<keyword evidence="2" id="KW-0813">Transport</keyword>
<dbReference type="SUPFAM" id="SSF90123">
    <property type="entry name" value="ABC transporter transmembrane region"/>
    <property type="match status" value="2"/>
</dbReference>
<name>A0A9P5HBD5_9HYPO</name>
<dbReference type="InterPro" id="IPR050173">
    <property type="entry name" value="ABC_transporter_C-like"/>
</dbReference>
<dbReference type="PROSITE" id="PS50893">
    <property type="entry name" value="ABC_TRANSPORTER_2"/>
    <property type="match status" value="2"/>
</dbReference>
<dbReference type="PANTHER" id="PTHR24223:SF404">
    <property type="entry name" value="ABC MULTIDRUG TRANSPORTER (EUROFUNG)-RELATED"/>
    <property type="match status" value="1"/>
</dbReference>
<dbReference type="AlphaFoldDB" id="A0A9P5HBD5"/>
<feature type="domain" description="ABC transporter" evidence="11">
    <location>
        <begin position="384"/>
        <end position="611"/>
    </location>
</feature>
<proteinExistence type="predicted"/>
<dbReference type="Gene3D" id="3.40.50.300">
    <property type="entry name" value="P-loop containing nucleotide triphosphate hydrolases"/>
    <property type="match status" value="2"/>
</dbReference>
<comment type="caution">
    <text evidence="13">The sequence shown here is derived from an EMBL/GenBank/DDBJ whole genome shotgun (WGS) entry which is preliminary data.</text>
</comment>
<keyword evidence="3" id="KW-1003">Cell membrane</keyword>
<keyword evidence="6" id="KW-0067">ATP-binding</keyword>
<keyword evidence="7 9" id="KW-1133">Transmembrane helix</keyword>
<dbReference type="GO" id="GO:0140359">
    <property type="term" value="F:ABC-type transporter activity"/>
    <property type="evidence" value="ECO:0007669"/>
    <property type="project" value="InterPro"/>
</dbReference>
<evidence type="ECO:0000256" key="4">
    <source>
        <dbReference type="ARBA" id="ARBA00022692"/>
    </source>
</evidence>
<dbReference type="PANTHER" id="PTHR24223">
    <property type="entry name" value="ATP-BINDING CASSETTE SUB-FAMILY C"/>
    <property type="match status" value="1"/>
</dbReference>
<keyword evidence="10" id="KW-0732">Signal</keyword>
<evidence type="ECO:0000256" key="5">
    <source>
        <dbReference type="ARBA" id="ARBA00022741"/>
    </source>
</evidence>
<feature type="transmembrane region" description="Helical" evidence="9">
    <location>
        <begin position="897"/>
        <end position="918"/>
    </location>
</feature>
<feature type="chain" id="PRO_5040359782" evidence="10">
    <location>
        <begin position="20"/>
        <end position="1229"/>
    </location>
</feature>
<dbReference type="CDD" id="cd03250">
    <property type="entry name" value="ABCC_MRP_domain1"/>
    <property type="match status" value="1"/>
</dbReference>
<evidence type="ECO:0000256" key="3">
    <source>
        <dbReference type="ARBA" id="ARBA00022475"/>
    </source>
</evidence>
<protein>
    <submittedName>
        <fullName evidence="13">Uncharacterized protein</fullName>
    </submittedName>
</protein>
<feature type="transmembrane region" description="Helical" evidence="9">
    <location>
        <begin position="930"/>
        <end position="948"/>
    </location>
</feature>
<feature type="domain" description="ABC transmembrane type-1" evidence="12">
    <location>
        <begin position="678"/>
        <end position="956"/>
    </location>
</feature>
<dbReference type="GO" id="GO:0016887">
    <property type="term" value="F:ATP hydrolysis activity"/>
    <property type="evidence" value="ECO:0007669"/>
    <property type="project" value="InterPro"/>
</dbReference>
<dbReference type="GO" id="GO:0005886">
    <property type="term" value="C:plasma membrane"/>
    <property type="evidence" value="ECO:0007669"/>
    <property type="project" value="UniProtKB-SubCell"/>
</dbReference>
<feature type="transmembrane region" description="Helical" evidence="9">
    <location>
        <begin position="817"/>
        <end position="834"/>
    </location>
</feature>
<dbReference type="Gene3D" id="1.20.1560.10">
    <property type="entry name" value="ABC transporter type 1, transmembrane domain"/>
    <property type="match status" value="2"/>
</dbReference>
<evidence type="ECO:0000256" key="7">
    <source>
        <dbReference type="ARBA" id="ARBA00022989"/>
    </source>
</evidence>
<dbReference type="Pfam" id="PF00005">
    <property type="entry name" value="ABC_tran"/>
    <property type="match status" value="2"/>
</dbReference>
<feature type="transmembrane region" description="Helical" evidence="9">
    <location>
        <begin position="665"/>
        <end position="689"/>
    </location>
</feature>
<evidence type="ECO:0000256" key="6">
    <source>
        <dbReference type="ARBA" id="ARBA00022840"/>
    </source>
</evidence>
<evidence type="ECO:0000256" key="2">
    <source>
        <dbReference type="ARBA" id="ARBA00022448"/>
    </source>
</evidence>
<keyword evidence="5" id="KW-0547">Nucleotide-binding</keyword>
<evidence type="ECO:0000256" key="10">
    <source>
        <dbReference type="SAM" id="SignalP"/>
    </source>
</evidence>
<feature type="transmembrane region" description="Helical" evidence="9">
    <location>
        <begin position="298"/>
        <end position="317"/>
    </location>
</feature>
<dbReference type="OrthoDB" id="6500128at2759"/>
<sequence>MTMTLILTVLALLIESTEKRSSVPEEKRFGAPEEYSGFWTRTAFAWLVATFRAGYSKVLVQDDLPILDTRLRSNVSRESLVQAWAKCKHPCRMFLGIACSTALSSYQTTRFITRVKGGLIGLVYQETMKVTTANLGEITATALMGTDVERIGYTFVQIHEIWASIIEIGVAIWLLEQHVFLACLAPVTVILISIGITVSMSNSAKKAQVVWIEKVQERLRITSTMLGDMKAVKQLGLSKEITDIIRKLRQVEIRASRAYRKLLVWNVLLSECPQNISPLATFAVYIIIALYWKNASLLTAQAFTAIALINLLTAPVIQLVQLMPQLLQCVGSFERIQEYCNYANDAAEYDESKKPSNRAGTFLSLHSLARVVQAQSEDDMKHVVNLENISFTWERSKKPFLKGIDLKVPVGSVTVCVGAIGSGKSMLMESILGETISSLGPATTCSPSIAYCAQQPWLENGTIQSNIIGISQCDSKWYKTVKSACGLDADLLSLERGDKTIVGSNGLNLSGGQKQRIALARAVYSHKDVFILDDVFSGMDAHTVDLVLRLLLGNDGLLRKRGTTVILTTHNHKLMSFADTVVALENGRIVEIGSPQALLAHKGYVSKLGIKLRDEDPIREDAEDTSVSRIEATITEESFISLPQTTDEATSTSDARRKNGDWSVYSYYFATSGYLTIVVFLIGMAVWIFCTEFATVWLKWWSEANEIQANKSLAMYMGLYTFFGIFGVAAIAISIGIVNIISKSALSLHSDLLESTMKAPLRFFTTTDTGTLTNRFSQDMELIDMNLPLVMINCIATSFSALAKAIILIIFSQYLATMAPFVIAFLYLLQSFYLQTSRQVRLLEIEAKAPLYTHFIESVAGAPTIRAFGWQSQYQERNEKAIDQSQRPAYLQYCIQSWLGFVLDILMTVIAVVLIAIVVTWKDRFSPGNIGVSLVMVMTFSSVLVRLIKVWTMMESSIGAVGRVKRFLTDTESEEKTDCKTEVAQDWPTQGSVEFKSLVAAHFPSAEPVIKGISLSIRPSEHVALCGRSGSGKTSAILALLQMIVTQGGQITIDGVDVSTIRCSDVRSRLNVIPQDPLLIPGTIRFNIDPFGKVSDEEIIWALERVQLWKIISEQGGLNKEMDTAMWSAGQKQLLCFARALVRNSKVLIFDEATGRVDSETEAIMQDIIDVTFKDCTVIAVMHRLTHITRYDRVALLDNGQLMELDTPEMLLSEESRFARLYHTSVMRV</sequence>
<dbReference type="FunFam" id="1.20.1560.10:FF:000066">
    <property type="entry name" value="ABC multidrug transporter (Eurofung)"/>
    <property type="match status" value="1"/>
</dbReference>
<dbReference type="Proteomes" id="UP000722485">
    <property type="component" value="Unassembled WGS sequence"/>
</dbReference>
<dbReference type="GO" id="GO:0005524">
    <property type="term" value="F:ATP binding"/>
    <property type="evidence" value="ECO:0007669"/>
    <property type="project" value="UniProtKB-KW"/>
</dbReference>
<dbReference type="CDD" id="cd03244">
    <property type="entry name" value="ABCC_MRP_domain2"/>
    <property type="match status" value="1"/>
</dbReference>
<dbReference type="Pfam" id="PF00664">
    <property type="entry name" value="ABC_membrane"/>
    <property type="match status" value="1"/>
</dbReference>
<dbReference type="EMBL" id="JAANBB010000037">
    <property type="protein sequence ID" value="KAF7554083.1"/>
    <property type="molecule type" value="Genomic_DNA"/>
</dbReference>
<dbReference type="FunFam" id="3.40.50.300:FF:000838">
    <property type="entry name" value="ABC multidrug transporter (Eurofung)"/>
    <property type="match status" value="1"/>
</dbReference>
<dbReference type="InterPro" id="IPR044726">
    <property type="entry name" value="ABCC_6TM_D2"/>
</dbReference>
<evidence type="ECO:0000256" key="8">
    <source>
        <dbReference type="ARBA" id="ARBA00023136"/>
    </source>
</evidence>